<evidence type="ECO:0000256" key="2">
    <source>
        <dbReference type="ARBA" id="ARBA00023015"/>
    </source>
</evidence>
<evidence type="ECO:0000256" key="5">
    <source>
        <dbReference type="PROSITE-ProRule" id="PRU00376"/>
    </source>
</evidence>
<dbReference type="PANTHER" id="PTHR47573">
    <property type="entry name" value="PROTEIN AF-9 HOMOLOG"/>
    <property type="match status" value="1"/>
</dbReference>
<dbReference type="PROSITE" id="PS51037">
    <property type="entry name" value="YEATS"/>
    <property type="match status" value="1"/>
</dbReference>
<dbReference type="eggNOG" id="KOG3149">
    <property type="taxonomic scope" value="Eukaryota"/>
</dbReference>
<dbReference type="GO" id="GO:0006281">
    <property type="term" value="P:DNA repair"/>
    <property type="evidence" value="ECO:0007669"/>
    <property type="project" value="EnsemblFungi"/>
</dbReference>
<evidence type="ECO:0000256" key="6">
    <source>
        <dbReference type="SAM" id="Coils"/>
    </source>
</evidence>
<keyword evidence="9" id="KW-1185">Reference proteome</keyword>
<keyword evidence="2" id="KW-0805">Transcription regulation</keyword>
<keyword evidence="6" id="KW-0175">Coiled coil</keyword>
<protein>
    <recommendedName>
        <fullName evidence="1">Protein AF-9 homolog</fullName>
    </recommendedName>
</protein>
<feature type="coiled-coil region" evidence="6">
    <location>
        <begin position="198"/>
        <end position="236"/>
    </location>
</feature>
<name>S8AAV3_DACHA</name>
<proteinExistence type="predicted"/>
<dbReference type="GO" id="GO:0031509">
    <property type="term" value="P:subtelomeric heterochromatin formation"/>
    <property type="evidence" value="ECO:0007669"/>
    <property type="project" value="EnsemblFungi"/>
</dbReference>
<dbReference type="Proteomes" id="UP000015100">
    <property type="component" value="Unassembled WGS sequence"/>
</dbReference>
<sequence>MPSAPSNTKRVKVLSRRVPIPLPNTVLTTWTIRGWTPVYGNIATPITKENRTSNLPPEHTHRWTVSVKGVYDEDVSYFVKRVQFKLHETYTSATRTLDAPPFEVSETGWGEFDIHIKIFFRTESGEKPLQLYHHLTLHPFGPDKEIAKEQNRPVHAYQYEEILFNEPTEAMYEILTSNKAPELAPKRTGKIMYAQDTEGEEEDRLAEAIKQVQELKEDTRKKLIEKEKALADMKAATGKYPKS</sequence>
<organism evidence="8 9">
    <name type="scientific">Dactylellina haptotyla (strain CBS 200.50)</name>
    <name type="common">Nematode-trapping fungus</name>
    <name type="synonym">Monacrosporium haptotylum</name>
    <dbReference type="NCBI Taxonomy" id="1284197"/>
    <lineage>
        <taxon>Eukaryota</taxon>
        <taxon>Fungi</taxon>
        <taxon>Dikarya</taxon>
        <taxon>Ascomycota</taxon>
        <taxon>Pezizomycotina</taxon>
        <taxon>Orbiliomycetes</taxon>
        <taxon>Orbiliales</taxon>
        <taxon>Orbiliaceae</taxon>
        <taxon>Dactylellina</taxon>
    </lineage>
</organism>
<evidence type="ECO:0000256" key="4">
    <source>
        <dbReference type="ARBA" id="ARBA00023242"/>
    </source>
</evidence>
<dbReference type="GO" id="GO:0000781">
    <property type="term" value="C:chromosome, telomeric region"/>
    <property type="evidence" value="ECO:0007669"/>
    <property type="project" value="GOC"/>
</dbReference>
<dbReference type="STRING" id="1284197.S8AAV3"/>
<dbReference type="InterPro" id="IPR055129">
    <property type="entry name" value="YEATS_dom"/>
</dbReference>
<keyword evidence="4 5" id="KW-0539">Nucleus</keyword>
<reference evidence="8 9" key="1">
    <citation type="journal article" date="2013" name="PLoS Genet.">
        <title>Genomic mechanisms accounting for the adaptation to parasitism in nematode-trapping fungi.</title>
        <authorList>
            <person name="Meerupati T."/>
            <person name="Andersson K.M."/>
            <person name="Friman E."/>
            <person name="Kumar D."/>
            <person name="Tunlid A."/>
            <person name="Ahren D."/>
        </authorList>
    </citation>
    <scope>NUCLEOTIDE SEQUENCE [LARGE SCALE GENOMIC DNA]</scope>
    <source>
        <strain evidence="8 9">CBS 200.50</strain>
    </source>
</reference>
<dbReference type="AlphaFoldDB" id="S8AAV3"/>
<feature type="domain" description="YEATS" evidence="7">
    <location>
        <begin position="27"/>
        <end position="178"/>
    </location>
</feature>
<dbReference type="GO" id="GO:0006355">
    <property type="term" value="P:regulation of DNA-templated transcription"/>
    <property type="evidence" value="ECO:0007669"/>
    <property type="project" value="InterPro"/>
</dbReference>
<evidence type="ECO:0000313" key="8">
    <source>
        <dbReference type="EMBL" id="EPS38226.1"/>
    </source>
</evidence>
<evidence type="ECO:0000259" key="7">
    <source>
        <dbReference type="PROSITE" id="PS51037"/>
    </source>
</evidence>
<dbReference type="GO" id="GO:0035267">
    <property type="term" value="C:NuA4 histone acetyltransferase complex"/>
    <property type="evidence" value="ECO:0007669"/>
    <property type="project" value="EnsemblFungi"/>
</dbReference>
<dbReference type="OMA" id="VKPYHNE"/>
<dbReference type="PANTHER" id="PTHR47573:SF1">
    <property type="entry name" value="PROTEIN AF-9 HOMOLOG"/>
    <property type="match status" value="1"/>
</dbReference>
<comment type="subcellular location">
    <subcellularLocation>
        <location evidence="5">Nucleus</location>
    </subcellularLocation>
</comment>
<comment type="caution">
    <text evidence="8">The sequence shown here is derived from an EMBL/GenBank/DDBJ whole genome shotgun (WGS) entry which is preliminary data.</text>
</comment>
<reference evidence="9" key="2">
    <citation type="submission" date="2013-04" db="EMBL/GenBank/DDBJ databases">
        <title>Genomic mechanisms accounting for the adaptation to parasitism in nematode-trapping fungi.</title>
        <authorList>
            <person name="Ahren D.G."/>
        </authorList>
    </citation>
    <scope>NUCLEOTIDE SEQUENCE [LARGE SCALE GENOMIC DNA]</scope>
    <source>
        <strain evidence="9">CBS 200.50</strain>
    </source>
</reference>
<dbReference type="Gene3D" id="2.60.40.1970">
    <property type="entry name" value="YEATS domain"/>
    <property type="match status" value="1"/>
</dbReference>
<evidence type="ECO:0000256" key="1">
    <source>
        <dbReference type="ARBA" id="ARBA00022408"/>
    </source>
</evidence>
<dbReference type="EMBL" id="AQGS01000575">
    <property type="protein sequence ID" value="EPS38226.1"/>
    <property type="molecule type" value="Genomic_DNA"/>
</dbReference>
<dbReference type="Pfam" id="PF03366">
    <property type="entry name" value="YEATS"/>
    <property type="match status" value="1"/>
</dbReference>
<evidence type="ECO:0000256" key="3">
    <source>
        <dbReference type="ARBA" id="ARBA00023163"/>
    </source>
</evidence>
<dbReference type="InterPro" id="IPR038704">
    <property type="entry name" value="YEAST_sf"/>
</dbReference>
<accession>S8AAV3</accession>
<dbReference type="HOGENOM" id="CLU_051385_2_1_1"/>
<dbReference type="GO" id="GO:0000812">
    <property type="term" value="C:Swr1 complex"/>
    <property type="evidence" value="ECO:0007669"/>
    <property type="project" value="EnsemblFungi"/>
</dbReference>
<gene>
    <name evidence="8" type="ORF">H072_7925</name>
</gene>
<evidence type="ECO:0000313" key="9">
    <source>
        <dbReference type="Proteomes" id="UP000015100"/>
    </source>
</evidence>
<keyword evidence="3" id="KW-0804">Transcription</keyword>
<dbReference type="OrthoDB" id="16041at2759"/>
<dbReference type="CDD" id="cd16908">
    <property type="entry name" value="YEATS_Yaf9_like"/>
    <property type="match status" value="1"/>
</dbReference>
<dbReference type="InterPro" id="IPR005033">
    <property type="entry name" value="YEATS"/>
</dbReference>